<reference evidence="2 3" key="1">
    <citation type="submission" date="2024-01" db="EMBL/GenBank/DDBJ databases">
        <title>The genome of the rayed Mediterranean limpet Patella caerulea (Linnaeus, 1758).</title>
        <authorList>
            <person name="Anh-Thu Weber A."/>
            <person name="Halstead-Nussloch G."/>
        </authorList>
    </citation>
    <scope>NUCLEOTIDE SEQUENCE [LARGE SCALE GENOMIC DNA]</scope>
    <source>
        <strain evidence="2">AATW-2023a</strain>
        <tissue evidence="2">Whole specimen</tissue>
    </source>
</reference>
<keyword evidence="3" id="KW-1185">Reference proteome</keyword>
<protein>
    <submittedName>
        <fullName evidence="2">Uncharacterized protein</fullName>
    </submittedName>
</protein>
<organism evidence="2 3">
    <name type="scientific">Patella caerulea</name>
    <name type="common">Rayed Mediterranean limpet</name>
    <dbReference type="NCBI Taxonomy" id="87958"/>
    <lineage>
        <taxon>Eukaryota</taxon>
        <taxon>Metazoa</taxon>
        <taxon>Spiralia</taxon>
        <taxon>Lophotrochozoa</taxon>
        <taxon>Mollusca</taxon>
        <taxon>Gastropoda</taxon>
        <taxon>Patellogastropoda</taxon>
        <taxon>Patelloidea</taxon>
        <taxon>Patellidae</taxon>
        <taxon>Patella</taxon>
    </lineage>
</organism>
<comment type="caution">
    <text evidence="2">The sequence shown here is derived from an EMBL/GenBank/DDBJ whole genome shotgun (WGS) entry which is preliminary data.</text>
</comment>
<dbReference type="Proteomes" id="UP001347796">
    <property type="component" value="Unassembled WGS sequence"/>
</dbReference>
<evidence type="ECO:0000256" key="1">
    <source>
        <dbReference type="SAM" id="Coils"/>
    </source>
</evidence>
<dbReference type="PANTHER" id="PTHR28574:SF1">
    <property type="entry name" value="RIKEN CDNA 6820408C15 GENE"/>
    <property type="match status" value="1"/>
</dbReference>
<feature type="coiled-coil region" evidence="1">
    <location>
        <begin position="90"/>
        <end position="219"/>
    </location>
</feature>
<name>A0AAN8FYC2_PATCE</name>
<dbReference type="AlphaFoldDB" id="A0AAN8FYC2"/>
<keyword evidence="1" id="KW-0175">Coiled coil</keyword>
<feature type="coiled-coil region" evidence="1">
    <location>
        <begin position="318"/>
        <end position="345"/>
    </location>
</feature>
<sequence>MSQSASGASGGWGKKAATRIDRTQFDNDELLKSLGSQFNVDFSNYDQWQRTSRSNKSAAAKTASNADVSTTFTVSRLKSIDSSCAKHSSFREKRQAAKQEELDREKAERIKILELRIRTRRKTHGEYLKRCKELIIENNKLKDLIDADEDNTHGGVKNLLRKYERYRGGIATLNNNFTKELEEALEELSVTKEKIKGHIDTLEQELAVMNEKLTAKQDELKVLLSYKDKEYPVKAMKIAGLHTEIDNLKLSNKEDQDELQHIINTEEGKYEKSREQESNEITRNVTDSAVKMMHQSLKDMAFQNMVMEKEILIHSSQEEGLQQRKAKLQAEIDALRGNKTNIRLQMFPEFYVDRPKCTPDMDVILNIPTQEWLPI</sequence>
<dbReference type="Pfam" id="PF15397">
    <property type="entry name" value="DUF4618"/>
    <property type="match status" value="1"/>
</dbReference>
<dbReference type="InterPro" id="IPR029236">
    <property type="entry name" value="DUF4618"/>
</dbReference>
<gene>
    <name evidence="2" type="ORF">SNE40_023361</name>
</gene>
<proteinExistence type="predicted"/>
<accession>A0AAN8FYC2</accession>
<evidence type="ECO:0000313" key="2">
    <source>
        <dbReference type="EMBL" id="KAK6166732.1"/>
    </source>
</evidence>
<evidence type="ECO:0000313" key="3">
    <source>
        <dbReference type="Proteomes" id="UP001347796"/>
    </source>
</evidence>
<dbReference type="EMBL" id="JAZGQO010000021">
    <property type="protein sequence ID" value="KAK6166732.1"/>
    <property type="molecule type" value="Genomic_DNA"/>
</dbReference>
<dbReference type="PANTHER" id="PTHR28574">
    <property type="entry name" value="RIKEN CDNA 6820408C15"/>
    <property type="match status" value="1"/>
</dbReference>